<dbReference type="CDD" id="cd07750">
    <property type="entry name" value="PolyPPase_VTC_like"/>
    <property type="match status" value="1"/>
</dbReference>
<comment type="caution">
    <text evidence="2">The sequence shown here is derived from an EMBL/GenBank/DDBJ whole genome shotgun (WGS) entry which is preliminary data.</text>
</comment>
<evidence type="ECO:0000313" key="3">
    <source>
        <dbReference type="Proteomes" id="UP000253490"/>
    </source>
</evidence>
<dbReference type="Proteomes" id="UP000253490">
    <property type="component" value="Unassembled WGS sequence"/>
</dbReference>
<evidence type="ECO:0000259" key="1">
    <source>
        <dbReference type="Pfam" id="PF09359"/>
    </source>
</evidence>
<dbReference type="EMBL" id="QNRX01000005">
    <property type="protein sequence ID" value="RBP66696.1"/>
    <property type="molecule type" value="Genomic_DNA"/>
</dbReference>
<accession>A0A366I9Z4</accession>
<name>A0A366I9Z4_9FIRM</name>
<dbReference type="InterPro" id="IPR042267">
    <property type="entry name" value="VTC_sf"/>
</dbReference>
<evidence type="ECO:0000313" key="2">
    <source>
        <dbReference type="EMBL" id="RBP66696.1"/>
    </source>
</evidence>
<dbReference type="RefSeq" id="WP_113920128.1">
    <property type="nucleotide sequence ID" value="NZ_QNRX01000005.1"/>
</dbReference>
<reference evidence="2 3" key="1">
    <citation type="submission" date="2018-06" db="EMBL/GenBank/DDBJ databases">
        <title>Genomic Encyclopedia of Type Strains, Phase IV (KMG-IV): sequencing the most valuable type-strain genomes for metagenomic binning, comparative biology and taxonomic classification.</title>
        <authorList>
            <person name="Goeker M."/>
        </authorList>
    </citation>
    <scope>NUCLEOTIDE SEQUENCE [LARGE SCALE GENOMIC DNA]</scope>
    <source>
        <strain evidence="2 3">DSM 22112</strain>
    </source>
</reference>
<dbReference type="Pfam" id="PF09359">
    <property type="entry name" value="VTC"/>
    <property type="match status" value="1"/>
</dbReference>
<sequence length="229" mass="27431">MEEKYYRNEYKHSISQETRITLHSRLKKFLPMDVHSQGKSYLIKNLYFDTLYDDALNEKLNGDPYREKFRIRCYNNDYNYIRLEKKVKEIRKGYKLSTKLAKKDIQKILLGDIEFLKDKDDSLQKEFYVKMKTKVLLPKIIIQYQREAYTFRPGNTRITLDYNIRCSINPTDFFNDTLSYLEIEPHKCVLEVKFDHFLPEIIRDLIQVNETTSTANSKYASGRLFTLNA</sequence>
<keyword evidence="3" id="KW-1185">Reference proteome</keyword>
<dbReference type="AlphaFoldDB" id="A0A366I9Z4"/>
<dbReference type="OrthoDB" id="9784042at2"/>
<dbReference type="Gene3D" id="3.20.100.30">
    <property type="entry name" value="VTC, catalytic tunnel domain"/>
    <property type="match status" value="1"/>
</dbReference>
<gene>
    <name evidence="2" type="ORF">DES36_10577</name>
</gene>
<dbReference type="InterPro" id="IPR018966">
    <property type="entry name" value="VTC_domain"/>
</dbReference>
<feature type="domain" description="VTC" evidence="1">
    <location>
        <begin position="7"/>
        <end position="223"/>
    </location>
</feature>
<dbReference type="GO" id="GO:0006799">
    <property type="term" value="P:polyphosphate biosynthetic process"/>
    <property type="evidence" value="ECO:0007669"/>
    <property type="project" value="UniProtKB-ARBA"/>
</dbReference>
<organism evidence="2 3">
    <name type="scientific">Alkalibaculum bacchi</name>
    <dbReference type="NCBI Taxonomy" id="645887"/>
    <lineage>
        <taxon>Bacteria</taxon>
        <taxon>Bacillati</taxon>
        <taxon>Bacillota</taxon>
        <taxon>Clostridia</taxon>
        <taxon>Eubacteriales</taxon>
        <taxon>Eubacteriaceae</taxon>
        <taxon>Alkalibaculum</taxon>
    </lineage>
</organism>
<proteinExistence type="predicted"/>
<protein>
    <submittedName>
        <fullName evidence="2">VTC domain-containing protein</fullName>
    </submittedName>
</protein>